<comment type="caution">
    <text evidence="4">The sequence shown here is derived from an EMBL/GenBank/DDBJ whole genome shotgun (WGS) entry which is preliminary data.</text>
</comment>
<dbReference type="CDD" id="cd00067">
    <property type="entry name" value="GAL4"/>
    <property type="match status" value="1"/>
</dbReference>
<dbReference type="GO" id="GO:0000981">
    <property type="term" value="F:DNA-binding transcription factor activity, RNA polymerase II-specific"/>
    <property type="evidence" value="ECO:0007669"/>
    <property type="project" value="InterPro"/>
</dbReference>
<dbReference type="Pfam" id="PF00172">
    <property type="entry name" value="Zn_clus"/>
    <property type="match status" value="1"/>
</dbReference>
<feature type="region of interest" description="Disordered" evidence="2">
    <location>
        <begin position="1"/>
        <end position="125"/>
    </location>
</feature>
<keyword evidence="1" id="KW-0539">Nucleus</keyword>
<name>A0A066X379_COLSU</name>
<evidence type="ECO:0000256" key="1">
    <source>
        <dbReference type="ARBA" id="ARBA00023242"/>
    </source>
</evidence>
<protein>
    <recommendedName>
        <fullName evidence="3">Zn(2)-C6 fungal-type domain-containing protein</fullName>
    </recommendedName>
</protein>
<gene>
    <name evidence="4" type="ORF">CSUB01_06040</name>
</gene>
<dbReference type="Gene3D" id="4.10.240.10">
    <property type="entry name" value="Zn(2)-C6 fungal-type DNA-binding domain"/>
    <property type="match status" value="1"/>
</dbReference>
<feature type="compositionally biased region" description="Polar residues" evidence="2">
    <location>
        <begin position="26"/>
        <end position="37"/>
    </location>
</feature>
<proteinExistence type="predicted"/>
<dbReference type="HOGENOM" id="CLU_1111324_0_0_1"/>
<dbReference type="OMA" id="ETHAPTQ"/>
<organism evidence="4 5">
    <name type="scientific">Colletotrichum sublineola</name>
    <name type="common">Sorghum anthracnose fungus</name>
    <dbReference type="NCBI Taxonomy" id="1173701"/>
    <lineage>
        <taxon>Eukaryota</taxon>
        <taxon>Fungi</taxon>
        <taxon>Dikarya</taxon>
        <taxon>Ascomycota</taxon>
        <taxon>Pezizomycotina</taxon>
        <taxon>Sordariomycetes</taxon>
        <taxon>Hypocreomycetidae</taxon>
        <taxon>Glomerellales</taxon>
        <taxon>Glomerellaceae</taxon>
        <taxon>Colletotrichum</taxon>
        <taxon>Colletotrichum graminicola species complex</taxon>
    </lineage>
</organism>
<dbReference type="Proteomes" id="UP000027238">
    <property type="component" value="Unassembled WGS sequence"/>
</dbReference>
<dbReference type="SUPFAM" id="SSF57701">
    <property type="entry name" value="Zn2/Cys6 DNA-binding domain"/>
    <property type="match status" value="1"/>
</dbReference>
<evidence type="ECO:0000313" key="5">
    <source>
        <dbReference type="Proteomes" id="UP000027238"/>
    </source>
</evidence>
<dbReference type="PROSITE" id="PS00463">
    <property type="entry name" value="ZN2_CY6_FUNGAL_1"/>
    <property type="match status" value="1"/>
</dbReference>
<dbReference type="SMART" id="SM00066">
    <property type="entry name" value="GAL4"/>
    <property type="match status" value="1"/>
</dbReference>
<accession>A0A066X379</accession>
<dbReference type="InterPro" id="IPR053181">
    <property type="entry name" value="EcdB-like_regulator"/>
</dbReference>
<feature type="region of interest" description="Disordered" evidence="2">
    <location>
        <begin position="208"/>
        <end position="250"/>
    </location>
</feature>
<dbReference type="EMBL" id="JMSE01001507">
    <property type="protein sequence ID" value="KDN60480.1"/>
    <property type="molecule type" value="Genomic_DNA"/>
</dbReference>
<evidence type="ECO:0000256" key="2">
    <source>
        <dbReference type="SAM" id="MobiDB-lite"/>
    </source>
</evidence>
<dbReference type="PROSITE" id="PS50048">
    <property type="entry name" value="ZN2_CY6_FUNGAL_2"/>
    <property type="match status" value="1"/>
</dbReference>
<dbReference type="InterPro" id="IPR001138">
    <property type="entry name" value="Zn2Cys6_DnaBD"/>
</dbReference>
<dbReference type="OrthoDB" id="6133115at2759"/>
<sequence length="250" mass="27582">MDHRPSHTTAPDPAPTRPSMDPAYFNTVQQQKTNYGPPNSAPAAPWTGSYYGLSNAAPAAPSTNPNYFNTVQQQETNYGSSNTAPAAPSTGPYYGLPNTANQAPPPALAPDRGRPSQPSFLRPLRRPELTYIKACDNCRRLKSKCDEERPCKICKETGVECKYREGKPKQIENSTENLQNDMKALQNTVENFQNTAEELQNSVEKLLNSMHNPHSNGKRLTAPDETLENEQAPKRAKVETHAPTQIHTPA</sequence>
<dbReference type="PANTHER" id="PTHR47785">
    <property type="entry name" value="ZN(II)2CYS6 TRANSCRIPTION FACTOR (EUROFUNG)-RELATED-RELATED"/>
    <property type="match status" value="1"/>
</dbReference>
<dbReference type="GO" id="GO:0008270">
    <property type="term" value="F:zinc ion binding"/>
    <property type="evidence" value="ECO:0007669"/>
    <property type="project" value="InterPro"/>
</dbReference>
<dbReference type="STRING" id="1173701.A0A066X379"/>
<feature type="domain" description="Zn(2)-C6 fungal-type" evidence="3">
    <location>
        <begin position="134"/>
        <end position="163"/>
    </location>
</feature>
<feature type="compositionally biased region" description="Polar residues" evidence="2">
    <location>
        <begin position="67"/>
        <end position="84"/>
    </location>
</feature>
<dbReference type="AlphaFoldDB" id="A0A066X379"/>
<evidence type="ECO:0000313" key="4">
    <source>
        <dbReference type="EMBL" id="KDN60480.1"/>
    </source>
</evidence>
<feature type="compositionally biased region" description="Basic and acidic residues" evidence="2">
    <location>
        <begin position="231"/>
        <end position="240"/>
    </location>
</feature>
<feature type="compositionally biased region" description="Low complexity" evidence="2">
    <location>
        <begin position="54"/>
        <end position="66"/>
    </location>
</feature>
<evidence type="ECO:0000259" key="3">
    <source>
        <dbReference type="PROSITE" id="PS50048"/>
    </source>
</evidence>
<keyword evidence="5" id="KW-1185">Reference proteome</keyword>
<reference evidence="5" key="1">
    <citation type="journal article" date="2014" name="Genome Announc.">
        <title>Draft genome sequence of Colletotrichum sublineola, a destructive pathogen of cultivated sorghum.</title>
        <authorList>
            <person name="Baroncelli R."/>
            <person name="Sanz-Martin J.M."/>
            <person name="Rech G.E."/>
            <person name="Sukno S.A."/>
            <person name="Thon M.R."/>
        </authorList>
    </citation>
    <scope>NUCLEOTIDE SEQUENCE [LARGE SCALE GENOMIC DNA]</scope>
    <source>
        <strain evidence="5">TX430BB</strain>
    </source>
</reference>
<dbReference type="InterPro" id="IPR036864">
    <property type="entry name" value="Zn2-C6_fun-type_DNA-bd_sf"/>
</dbReference>